<comment type="caution">
    <text evidence="2">The sequence shown here is derived from an EMBL/GenBank/DDBJ whole genome shotgun (WGS) entry which is preliminary data.</text>
</comment>
<feature type="transmembrane region" description="Helical" evidence="1">
    <location>
        <begin position="49"/>
        <end position="67"/>
    </location>
</feature>
<protein>
    <submittedName>
        <fullName evidence="2">Uncharacterized protein</fullName>
    </submittedName>
</protein>
<dbReference type="AlphaFoldDB" id="A0A4C1YUD9"/>
<reference evidence="2 3" key="1">
    <citation type="journal article" date="2019" name="Commun. Biol.">
        <title>The bagworm genome reveals a unique fibroin gene that provides high tensile strength.</title>
        <authorList>
            <person name="Kono N."/>
            <person name="Nakamura H."/>
            <person name="Ohtoshi R."/>
            <person name="Tomita M."/>
            <person name="Numata K."/>
            <person name="Arakawa K."/>
        </authorList>
    </citation>
    <scope>NUCLEOTIDE SEQUENCE [LARGE SCALE GENOMIC DNA]</scope>
</reference>
<evidence type="ECO:0000256" key="1">
    <source>
        <dbReference type="SAM" id="Phobius"/>
    </source>
</evidence>
<proteinExistence type="predicted"/>
<keyword evidence="3" id="KW-1185">Reference proteome</keyword>
<organism evidence="2 3">
    <name type="scientific">Eumeta variegata</name>
    <name type="common">Bagworm moth</name>
    <name type="synonym">Eumeta japonica</name>
    <dbReference type="NCBI Taxonomy" id="151549"/>
    <lineage>
        <taxon>Eukaryota</taxon>
        <taxon>Metazoa</taxon>
        <taxon>Ecdysozoa</taxon>
        <taxon>Arthropoda</taxon>
        <taxon>Hexapoda</taxon>
        <taxon>Insecta</taxon>
        <taxon>Pterygota</taxon>
        <taxon>Neoptera</taxon>
        <taxon>Endopterygota</taxon>
        <taxon>Lepidoptera</taxon>
        <taxon>Glossata</taxon>
        <taxon>Ditrysia</taxon>
        <taxon>Tineoidea</taxon>
        <taxon>Psychidae</taxon>
        <taxon>Oiketicinae</taxon>
        <taxon>Eumeta</taxon>
    </lineage>
</organism>
<evidence type="ECO:0000313" key="2">
    <source>
        <dbReference type="EMBL" id="GBP78522.1"/>
    </source>
</evidence>
<keyword evidence="1" id="KW-0472">Membrane</keyword>
<keyword evidence="1" id="KW-1133">Transmembrane helix</keyword>
<dbReference type="EMBL" id="BGZK01001372">
    <property type="protein sequence ID" value="GBP78522.1"/>
    <property type="molecule type" value="Genomic_DNA"/>
</dbReference>
<dbReference type="Proteomes" id="UP000299102">
    <property type="component" value="Unassembled WGS sequence"/>
</dbReference>
<name>A0A4C1YUD9_EUMVA</name>
<keyword evidence="1" id="KW-0812">Transmembrane</keyword>
<sequence length="75" mass="8314">MLRQAHSCAGSHFDSTRARVFTNKAARSLRDAAERVATMLSGDMAPDRWIRLLILGGLLLILGRIHAVEGESRLR</sequence>
<gene>
    <name evidence="2" type="ORF">EVAR_60539_1</name>
</gene>
<accession>A0A4C1YUD9</accession>
<evidence type="ECO:0000313" key="3">
    <source>
        <dbReference type="Proteomes" id="UP000299102"/>
    </source>
</evidence>